<protein>
    <submittedName>
        <fullName evidence="2">Uncharacterized protein</fullName>
    </submittedName>
</protein>
<dbReference type="EnsemblMetazoa" id="GPAI029056-RA">
    <property type="protein sequence ID" value="GPAI029056-PA"/>
    <property type="gene ID" value="GPAI029056"/>
</dbReference>
<feature type="compositionally biased region" description="Basic and acidic residues" evidence="1">
    <location>
        <begin position="1"/>
        <end position="23"/>
    </location>
</feature>
<dbReference type="AlphaFoldDB" id="A0A1A9ZYP0"/>
<reference evidence="3" key="1">
    <citation type="submission" date="2014-03" db="EMBL/GenBank/DDBJ databases">
        <authorList>
            <person name="Aksoy S."/>
            <person name="Warren W."/>
            <person name="Wilson R.K."/>
        </authorList>
    </citation>
    <scope>NUCLEOTIDE SEQUENCE [LARGE SCALE GENOMIC DNA]</scope>
    <source>
        <strain evidence="3">IAEA</strain>
    </source>
</reference>
<reference evidence="2" key="2">
    <citation type="submission" date="2020-05" db="UniProtKB">
        <authorList>
            <consortium name="EnsemblMetazoa"/>
        </authorList>
    </citation>
    <scope>IDENTIFICATION</scope>
    <source>
        <strain evidence="2">IAEA</strain>
    </source>
</reference>
<keyword evidence="3" id="KW-1185">Reference proteome</keyword>
<evidence type="ECO:0000313" key="2">
    <source>
        <dbReference type="EnsemblMetazoa" id="GPAI029056-PA"/>
    </source>
</evidence>
<accession>A0A1A9ZYP0</accession>
<dbReference type="VEuPathDB" id="VectorBase:GPAI029056"/>
<dbReference type="Proteomes" id="UP000092445">
    <property type="component" value="Unassembled WGS sequence"/>
</dbReference>
<organism evidence="2 3">
    <name type="scientific">Glossina pallidipes</name>
    <name type="common">Tsetse fly</name>
    <dbReference type="NCBI Taxonomy" id="7398"/>
    <lineage>
        <taxon>Eukaryota</taxon>
        <taxon>Metazoa</taxon>
        <taxon>Ecdysozoa</taxon>
        <taxon>Arthropoda</taxon>
        <taxon>Hexapoda</taxon>
        <taxon>Insecta</taxon>
        <taxon>Pterygota</taxon>
        <taxon>Neoptera</taxon>
        <taxon>Endopterygota</taxon>
        <taxon>Diptera</taxon>
        <taxon>Brachycera</taxon>
        <taxon>Muscomorpha</taxon>
        <taxon>Hippoboscoidea</taxon>
        <taxon>Glossinidae</taxon>
        <taxon>Glossina</taxon>
    </lineage>
</organism>
<proteinExistence type="predicted"/>
<feature type="compositionally biased region" description="Basic residues" evidence="1">
    <location>
        <begin position="44"/>
        <end position="59"/>
    </location>
</feature>
<sequence length="67" mass="8032">MEMERSPHRGDAQLNERMEMDRSPRRRISPSRGDACTEVERSPRRGGNRRRERGSRRCWRQPNGRQP</sequence>
<name>A0A1A9ZYP0_GLOPL</name>
<evidence type="ECO:0000313" key="3">
    <source>
        <dbReference type="Proteomes" id="UP000092445"/>
    </source>
</evidence>
<feature type="region of interest" description="Disordered" evidence="1">
    <location>
        <begin position="1"/>
        <end position="67"/>
    </location>
</feature>
<evidence type="ECO:0000256" key="1">
    <source>
        <dbReference type="SAM" id="MobiDB-lite"/>
    </source>
</evidence>